<evidence type="ECO:0000256" key="9">
    <source>
        <dbReference type="ARBA" id="ARBA00023235"/>
    </source>
</evidence>
<dbReference type="InterPro" id="IPR000565">
    <property type="entry name" value="Topo_IIA_B"/>
</dbReference>
<dbReference type="AlphaFoldDB" id="A0A941E7V7"/>
<keyword evidence="12" id="KW-1185">Reference proteome</keyword>
<dbReference type="PRINTS" id="PR00418">
    <property type="entry name" value="TPI2FAMILY"/>
</dbReference>
<evidence type="ECO:0000259" key="10">
    <source>
        <dbReference type="SMART" id="SM00387"/>
    </source>
</evidence>
<keyword evidence="8" id="KW-0238">DNA-binding</keyword>
<dbReference type="Proteomes" id="UP000676325">
    <property type="component" value="Unassembled WGS sequence"/>
</dbReference>
<sequence length="388" mass="41539">MSQKPITYDARHIQVLEGREAVRKRPGMYIGSTGERGLHQLVFEAAGRALDEVVVGRASRVEITLLPDGGVRVADDGPGCPFEDGEDAGGSGLHAVLTRLMIREGRIGPRFPLLVGHLGIGLAVVNALSSRLVAEVWYDGVRRVQEYACGVASGAPTNAGPVDGTGTSISFWPDAGIFETTEYSFTELTERFRELAFLNRDLEITLTDTRTSEPCSIRLRSAGGARDMVAFLDEQESASADPEVPWIEREDPRMAGMVEVALRWRASGPERCRSFANSRPTPGGGTHVAGFHEALSGALTAYARERGLLTAADPDLGTELIGGGLTAVVSVKLEQPEFAGSTRGVLGNAAVRGCVRQAVYEGVGEWLSEHPQRAAAVIDQVVQGHRSH</sequence>
<evidence type="ECO:0000313" key="11">
    <source>
        <dbReference type="EMBL" id="MBR7826651.1"/>
    </source>
</evidence>
<comment type="catalytic activity">
    <reaction evidence="1">
        <text>ATP-dependent breakage, passage and rejoining of double-stranded DNA.</text>
        <dbReference type="EC" id="5.6.2.2"/>
    </reaction>
</comment>
<keyword evidence="6" id="KW-0067">ATP-binding</keyword>
<dbReference type="InterPro" id="IPR014721">
    <property type="entry name" value="Ribsml_uS5_D2-typ_fold_subgr"/>
</dbReference>
<keyword evidence="7" id="KW-0799">Topoisomerase</keyword>
<dbReference type="SMART" id="SM00433">
    <property type="entry name" value="TOP2c"/>
    <property type="match status" value="1"/>
</dbReference>
<evidence type="ECO:0000256" key="6">
    <source>
        <dbReference type="ARBA" id="ARBA00022840"/>
    </source>
</evidence>
<dbReference type="GO" id="GO:0003677">
    <property type="term" value="F:DNA binding"/>
    <property type="evidence" value="ECO:0007669"/>
    <property type="project" value="UniProtKB-KW"/>
</dbReference>
<dbReference type="EC" id="5.6.2.2" evidence="4"/>
<dbReference type="PANTHER" id="PTHR45866">
    <property type="entry name" value="DNA GYRASE/TOPOISOMERASE SUBUNIT B"/>
    <property type="match status" value="1"/>
</dbReference>
<comment type="caution">
    <text evidence="11">The sequence shown here is derived from an EMBL/GenBank/DDBJ whole genome shotgun (WGS) entry which is preliminary data.</text>
</comment>
<evidence type="ECO:0000256" key="3">
    <source>
        <dbReference type="ARBA" id="ARBA00010708"/>
    </source>
</evidence>
<dbReference type="PRINTS" id="PR01159">
    <property type="entry name" value="DNAGYRASEB"/>
</dbReference>
<evidence type="ECO:0000313" key="12">
    <source>
        <dbReference type="Proteomes" id="UP000676325"/>
    </source>
</evidence>
<accession>A0A941E7V7</accession>
<dbReference type="InterPro" id="IPR020568">
    <property type="entry name" value="Ribosomal_Su5_D2-typ_SF"/>
</dbReference>
<dbReference type="SUPFAM" id="SSF55874">
    <property type="entry name" value="ATPase domain of HSP90 chaperone/DNA topoisomerase II/histidine kinase"/>
    <property type="match status" value="1"/>
</dbReference>
<dbReference type="GO" id="GO:0003918">
    <property type="term" value="F:DNA topoisomerase type II (double strand cut, ATP-hydrolyzing) activity"/>
    <property type="evidence" value="ECO:0007669"/>
    <property type="project" value="UniProtKB-EC"/>
</dbReference>
<dbReference type="RefSeq" id="WP_212517799.1">
    <property type="nucleotide sequence ID" value="NZ_JAGSOH010000020.1"/>
</dbReference>
<gene>
    <name evidence="11" type="ORF">KDK95_10085</name>
</gene>
<dbReference type="EMBL" id="JAGSOH010000020">
    <property type="protein sequence ID" value="MBR7826651.1"/>
    <property type="molecule type" value="Genomic_DNA"/>
</dbReference>
<dbReference type="GO" id="GO:0006265">
    <property type="term" value="P:DNA topological change"/>
    <property type="evidence" value="ECO:0007669"/>
    <property type="project" value="InterPro"/>
</dbReference>
<proteinExistence type="inferred from homology"/>
<name>A0A941E7V7_9ACTN</name>
<dbReference type="Gene3D" id="3.30.230.10">
    <property type="match status" value="1"/>
</dbReference>
<dbReference type="CDD" id="cd00329">
    <property type="entry name" value="TopoII_MutL_Trans"/>
    <property type="match status" value="1"/>
</dbReference>
<evidence type="ECO:0000256" key="7">
    <source>
        <dbReference type="ARBA" id="ARBA00023029"/>
    </source>
</evidence>
<dbReference type="InterPro" id="IPR013506">
    <property type="entry name" value="Topo_IIA_bsu_dom2"/>
</dbReference>
<comment type="similarity">
    <text evidence="3">Belongs to the type II topoisomerase GyrB family.</text>
</comment>
<dbReference type="Gene3D" id="3.30.565.10">
    <property type="entry name" value="Histidine kinase-like ATPase, C-terminal domain"/>
    <property type="match status" value="1"/>
</dbReference>
<comment type="cofactor">
    <cofactor evidence="2">
        <name>Mg(2+)</name>
        <dbReference type="ChEBI" id="CHEBI:18420"/>
    </cofactor>
</comment>
<evidence type="ECO:0000256" key="5">
    <source>
        <dbReference type="ARBA" id="ARBA00022741"/>
    </source>
</evidence>
<dbReference type="SMART" id="SM00387">
    <property type="entry name" value="HATPase_c"/>
    <property type="match status" value="1"/>
</dbReference>
<dbReference type="Pfam" id="PF02518">
    <property type="entry name" value="HATPase_c"/>
    <property type="match status" value="1"/>
</dbReference>
<evidence type="ECO:0000256" key="8">
    <source>
        <dbReference type="ARBA" id="ARBA00023125"/>
    </source>
</evidence>
<dbReference type="Pfam" id="PF00204">
    <property type="entry name" value="DNA_gyraseB"/>
    <property type="match status" value="1"/>
</dbReference>
<evidence type="ECO:0000256" key="4">
    <source>
        <dbReference type="ARBA" id="ARBA00012895"/>
    </source>
</evidence>
<dbReference type="SUPFAM" id="SSF54211">
    <property type="entry name" value="Ribosomal protein S5 domain 2-like"/>
    <property type="match status" value="1"/>
</dbReference>
<dbReference type="InterPro" id="IPR036890">
    <property type="entry name" value="HATPase_C_sf"/>
</dbReference>
<dbReference type="PANTHER" id="PTHR45866:SF1">
    <property type="entry name" value="DNA GYRASE SUBUNIT B, MITOCHONDRIAL"/>
    <property type="match status" value="1"/>
</dbReference>
<protein>
    <recommendedName>
        <fullName evidence="4">DNA topoisomerase (ATP-hydrolyzing)</fullName>
        <ecNumber evidence="4">5.6.2.2</ecNumber>
    </recommendedName>
</protein>
<keyword evidence="5" id="KW-0547">Nucleotide-binding</keyword>
<dbReference type="InterPro" id="IPR001241">
    <property type="entry name" value="Topo_IIA"/>
</dbReference>
<evidence type="ECO:0000256" key="2">
    <source>
        <dbReference type="ARBA" id="ARBA00001946"/>
    </source>
</evidence>
<evidence type="ECO:0000256" key="1">
    <source>
        <dbReference type="ARBA" id="ARBA00000185"/>
    </source>
</evidence>
<feature type="domain" description="Histidine kinase/HSP90-like ATPase" evidence="10">
    <location>
        <begin position="33"/>
        <end position="177"/>
    </location>
</feature>
<dbReference type="GO" id="GO:0005524">
    <property type="term" value="F:ATP binding"/>
    <property type="evidence" value="ECO:0007669"/>
    <property type="project" value="UniProtKB-KW"/>
</dbReference>
<keyword evidence="9" id="KW-0413">Isomerase</keyword>
<dbReference type="InterPro" id="IPR003594">
    <property type="entry name" value="HATPase_dom"/>
</dbReference>
<organism evidence="11 12">
    <name type="scientific">Actinospica acidithermotolerans</name>
    <dbReference type="NCBI Taxonomy" id="2828514"/>
    <lineage>
        <taxon>Bacteria</taxon>
        <taxon>Bacillati</taxon>
        <taxon>Actinomycetota</taxon>
        <taxon>Actinomycetes</taxon>
        <taxon>Catenulisporales</taxon>
        <taxon>Actinospicaceae</taxon>
        <taxon>Actinospica</taxon>
    </lineage>
</organism>
<reference evidence="11" key="1">
    <citation type="submission" date="2021-04" db="EMBL/GenBank/DDBJ databases">
        <title>Genome based classification of Actinospica acidithermotolerans sp. nov., an actinobacterium isolated from an Indonesian hot spring.</title>
        <authorList>
            <person name="Kusuma A.B."/>
            <person name="Putra K.E."/>
            <person name="Nafisah S."/>
            <person name="Loh J."/>
            <person name="Nouioui I."/>
            <person name="Goodfellow M."/>
        </authorList>
    </citation>
    <scope>NUCLEOTIDE SEQUENCE</scope>
    <source>
        <strain evidence="11">MGRD01-02</strain>
    </source>
</reference>